<evidence type="ECO:0000259" key="4">
    <source>
        <dbReference type="Pfam" id="PF01433"/>
    </source>
</evidence>
<protein>
    <submittedName>
        <fullName evidence="6">M1 family peptidase</fullName>
    </submittedName>
</protein>
<organism evidence="6 7">
    <name type="scientific">Croceibacterium salegens</name>
    <dbReference type="NCBI Taxonomy" id="1737568"/>
    <lineage>
        <taxon>Bacteria</taxon>
        <taxon>Pseudomonadati</taxon>
        <taxon>Pseudomonadota</taxon>
        <taxon>Alphaproteobacteria</taxon>
        <taxon>Sphingomonadales</taxon>
        <taxon>Erythrobacteraceae</taxon>
        <taxon>Croceibacterium</taxon>
    </lineage>
</organism>
<dbReference type="InterPro" id="IPR042097">
    <property type="entry name" value="Aminopeptidase_N-like_N_sf"/>
</dbReference>
<dbReference type="Gene3D" id="2.60.40.1730">
    <property type="entry name" value="tricorn interacting facor f3 domain"/>
    <property type="match status" value="1"/>
</dbReference>
<feature type="domain" description="Peptidase M1 membrane alanine aminopeptidase" evidence="4">
    <location>
        <begin position="290"/>
        <end position="494"/>
    </location>
</feature>
<keyword evidence="2" id="KW-0479">Metal-binding</keyword>
<dbReference type="Pfam" id="PF01433">
    <property type="entry name" value="Peptidase_M1"/>
    <property type="match status" value="1"/>
</dbReference>
<dbReference type="InterPro" id="IPR014782">
    <property type="entry name" value="Peptidase_M1_dom"/>
</dbReference>
<keyword evidence="2" id="KW-0862">Zinc</keyword>
<gene>
    <name evidence="6" type="ORF">GRI89_13370</name>
</gene>
<evidence type="ECO:0000256" key="3">
    <source>
        <dbReference type="SAM" id="SignalP"/>
    </source>
</evidence>
<dbReference type="GO" id="GO:0008237">
    <property type="term" value="F:metallopeptidase activity"/>
    <property type="evidence" value="ECO:0007669"/>
    <property type="project" value="InterPro"/>
</dbReference>
<dbReference type="Proteomes" id="UP000433652">
    <property type="component" value="Unassembled WGS sequence"/>
</dbReference>
<accession>A0A6I4SYR6</accession>
<proteinExistence type="predicted"/>
<evidence type="ECO:0000256" key="1">
    <source>
        <dbReference type="PIRSR" id="PIRSR634015-1"/>
    </source>
</evidence>
<dbReference type="GO" id="GO:0008270">
    <property type="term" value="F:zinc ion binding"/>
    <property type="evidence" value="ECO:0007669"/>
    <property type="project" value="InterPro"/>
</dbReference>
<comment type="cofactor">
    <cofactor evidence="2">
        <name>Zn(2+)</name>
        <dbReference type="ChEBI" id="CHEBI:29105"/>
    </cofactor>
    <text evidence="2">Binds 1 zinc ion per subunit.</text>
</comment>
<feature type="active site" description="Proton donor" evidence="1">
    <location>
        <position position="427"/>
    </location>
</feature>
<dbReference type="PANTHER" id="PTHR45726:SF3">
    <property type="entry name" value="LEUKOTRIENE A-4 HYDROLASE"/>
    <property type="match status" value="1"/>
</dbReference>
<dbReference type="Gene3D" id="1.10.390.10">
    <property type="entry name" value="Neutral Protease Domain 2"/>
    <property type="match status" value="1"/>
</dbReference>
<feature type="chain" id="PRO_5026036000" evidence="3">
    <location>
        <begin position="37"/>
        <end position="588"/>
    </location>
</feature>
<dbReference type="InterPro" id="IPR034015">
    <property type="entry name" value="M1_LTA4H"/>
</dbReference>
<keyword evidence="3" id="KW-0732">Signal</keyword>
<dbReference type="SUPFAM" id="SSF63737">
    <property type="entry name" value="Leukotriene A4 hydrolase N-terminal domain"/>
    <property type="match status" value="1"/>
</dbReference>
<dbReference type="SUPFAM" id="SSF55486">
    <property type="entry name" value="Metalloproteases ('zincins'), catalytic domain"/>
    <property type="match status" value="1"/>
</dbReference>
<feature type="active site" description="Proton acceptor" evidence="1">
    <location>
        <position position="345"/>
    </location>
</feature>
<feature type="signal peptide" evidence="3">
    <location>
        <begin position="1"/>
        <end position="36"/>
    </location>
</feature>
<name>A0A6I4SYR6_9SPHN</name>
<evidence type="ECO:0000313" key="7">
    <source>
        <dbReference type="Proteomes" id="UP000433652"/>
    </source>
</evidence>
<evidence type="ECO:0000313" key="6">
    <source>
        <dbReference type="EMBL" id="MXO60529.1"/>
    </source>
</evidence>
<dbReference type="EMBL" id="WTYM01000052">
    <property type="protein sequence ID" value="MXO60529.1"/>
    <property type="molecule type" value="Genomic_DNA"/>
</dbReference>
<dbReference type="Pfam" id="PF17900">
    <property type="entry name" value="Peptidase_M1_N"/>
    <property type="match status" value="1"/>
</dbReference>
<reference evidence="6 7" key="1">
    <citation type="submission" date="2019-12" db="EMBL/GenBank/DDBJ databases">
        <title>Genomic-based taxomic classification of the family Erythrobacteraceae.</title>
        <authorList>
            <person name="Xu L."/>
        </authorList>
    </citation>
    <scope>NUCLEOTIDE SEQUENCE [LARGE SCALE GENOMIC DNA]</scope>
    <source>
        <strain evidence="6 7">MCCC 1K01500</strain>
    </source>
</reference>
<comment type="caution">
    <text evidence="6">The sequence shown here is derived from an EMBL/GenBank/DDBJ whole genome shotgun (WGS) entry which is preliminary data.</text>
</comment>
<dbReference type="AlphaFoldDB" id="A0A6I4SYR6"/>
<evidence type="ECO:0000259" key="5">
    <source>
        <dbReference type="Pfam" id="PF17900"/>
    </source>
</evidence>
<sequence length="588" mass="64725">MARTNPRTEPFMNSVKVLRAALACSAMLVAAVPAGARDISHDDVSPHTSESGAPLTAVEQAMALPHLALAIDVFPDSKTIKGLAEYTVQAAAPLSTVEFDLDHRFKITDITVDGASLGKDAWSNDEGLLHIALPTPLATGSSIQLGITYSGAPRVAPNAPWNGGFVWSSTPDGKPWIATAVQSEGCDLFWPCVDHPSRRVDVLDLSVSVPEGLVVASNGRLIGSETVGKRTTWRWQARKPNGYGVSLQIGPYELAQADYASRFGNSIPISFWYLPGNKAGADRLVAEMKDYLDFFESTVGPYPWGDEKVGLAETPHLGMEHQTINAYGENYKLAPEGFDWLMAHEFAHEWFANQLSNAGTADMWLQEGFGTYMQPLFLKWKQGEASYISKMWEDRPKIRSRVPLAPRGFVQSNYYDDEEAAWGGDIYTKGSWVMHTLRYLVGDKAFFAAVTNLVYNRDDPRPGNFDIVVASTDDFQRIAEEKSGRDLGWFFDAYFRTAPLPRLDSARFGTTLSLEWSTPAAKPFAMPVEVNVDGKLVTVPMTAGRGEITLPSAQAHVVLDPWARILRYDPAIEAWQAQQDKARAKAAQ</sequence>
<dbReference type="InterPro" id="IPR027268">
    <property type="entry name" value="Peptidase_M4/M1_CTD_sf"/>
</dbReference>
<feature type="domain" description="Aminopeptidase N-like N-terminal" evidence="5">
    <location>
        <begin position="67"/>
        <end position="236"/>
    </location>
</feature>
<feature type="binding site" evidence="2">
    <location>
        <position position="344"/>
    </location>
    <ligand>
        <name>Zn(2+)</name>
        <dbReference type="ChEBI" id="CHEBI:29105"/>
        <note>catalytic</note>
    </ligand>
</feature>
<dbReference type="CDD" id="cd09603">
    <property type="entry name" value="M1_APN_like"/>
    <property type="match status" value="1"/>
</dbReference>
<keyword evidence="7" id="KW-1185">Reference proteome</keyword>
<evidence type="ECO:0000256" key="2">
    <source>
        <dbReference type="PIRSR" id="PIRSR634015-3"/>
    </source>
</evidence>
<feature type="binding site" evidence="2">
    <location>
        <position position="367"/>
    </location>
    <ligand>
        <name>Zn(2+)</name>
        <dbReference type="ChEBI" id="CHEBI:29105"/>
        <note>catalytic</note>
    </ligand>
</feature>
<dbReference type="PANTHER" id="PTHR45726">
    <property type="entry name" value="LEUKOTRIENE A-4 HYDROLASE"/>
    <property type="match status" value="1"/>
</dbReference>
<feature type="binding site" evidence="2">
    <location>
        <position position="348"/>
    </location>
    <ligand>
        <name>Zn(2+)</name>
        <dbReference type="ChEBI" id="CHEBI:29105"/>
        <note>catalytic</note>
    </ligand>
</feature>
<dbReference type="InterPro" id="IPR045357">
    <property type="entry name" value="Aminopeptidase_N-like_N"/>
</dbReference>